<feature type="compositionally biased region" description="Basic and acidic residues" evidence="1">
    <location>
        <begin position="387"/>
        <end position="401"/>
    </location>
</feature>
<feature type="compositionally biased region" description="Basic and acidic residues" evidence="1">
    <location>
        <begin position="679"/>
        <end position="689"/>
    </location>
</feature>
<feature type="compositionally biased region" description="Low complexity" evidence="1">
    <location>
        <begin position="712"/>
        <end position="729"/>
    </location>
</feature>
<feature type="compositionally biased region" description="Basic and acidic residues" evidence="1">
    <location>
        <begin position="1272"/>
        <end position="1291"/>
    </location>
</feature>
<feature type="compositionally biased region" description="Basic and acidic residues" evidence="1">
    <location>
        <begin position="841"/>
        <end position="853"/>
    </location>
</feature>
<feature type="compositionally biased region" description="Low complexity" evidence="1">
    <location>
        <begin position="424"/>
        <end position="460"/>
    </location>
</feature>
<feature type="region of interest" description="Disordered" evidence="1">
    <location>
        <begin position="1456"/>
        <end position="1520"/>
    </location>
</feature>
<feature type="compositionally biased region" description="Basic and acidic residues" evidence="1">
    <location>
        <begin position="279"/>
        <end position="299"/>
    </location>
</feature>
<dbReference type="RefSeq" id="XP_025336816.1">
    <property type="nucleotide sequence ID" value="XM_025482198.1"/>
</dbReference>
<feature type="compositionally biased region" description="Gly residues" evidence="1">
    <location>
        <begin position="197"/>
        <end position="213"/>
    </location>
</feature>
<dbReference type="GeneID" id="37003733"/>
<feature type="compositionally biased region" description="Basic and acidic residues" evidence="1">
    <location>
        <begin position="1393"/>
        <end position="1412"/>
    </location>
</feature>
<feature type="compositionally biased region" description="Gly residues" evidence="1">
    <location>
        <begin position="461"/>
        <end position="471"/>
    </location>
</feature>
<keyword evidence="3" id="KW-1185">Reference proteome</keyword>
<evidence type="ECO:0000256" key="1">
    <source>
        <dbReference type="SAM" id="MobiDB-lite"/>
    </source>
</evidence>
<feature type="compositionally biased region" description="Basic and acidic residues" evidence="1">
    <location>
        <begin position="699"/>
        <end position="711"/>
    </location>
</feature>
<reference evidence="2 3" key="1">
    <citation type="submission" date="2017-12" db="EMBL/GenBank/DDBJ databases">
        <title>Genome Sequence of the Amphotericin B-resistant Candida duobushaemulonii strain, B09383.</title>
        <authorList>
            <person name="Chow N.A."/>
            <person name="Gade L."/>
            <person name="Batra D."/>
            <person name="Rowe L.A."/>
            <person name="Loparev V.N."/>
            <person name="Litvintseva A.P."/>
        </authorList>
    </citation>
    <scope>NUCLEOTIDE SEQUENCE [LARGE SCALE GENOMIC DNA]</scope>
    <source>
        <strain evidence="2 3">B09383</strain>
    </source>
</reference>
<feature type="region of interest" description="Disordered" evidence="1">
    <location>
        <begin position="1361"/>
        <end position="1427"/>
    </location>
</feature>
<feature type="compositionally biased region" description="Polar residues" evidence="1">
    <location>
        <begin position="1603"/>
        <end position="1630"/>
    </location>
</feature>
<feature type="compositionally biased region" description="Low complexity" evidence="1">
    <location>
        <begin position="1041"/>
        <end position="1060"/>
    </location>
</feature>
<feature type="compositionally biased region" description="Low complexity" evidence="1">
    <location>
        <begin position="620"/>
        <end position="629"/>
    </location>
</feature>
<feature type="compositionally biased region" description="Low complexity" evidence="1">
    <location>
        <begin position="1631"/>
        <end position="1653"/>
    </location>
</feature>
<feature type="compositionally biased region" description="Low complexity" evidence="1">
    <location>
        <begin position="337"/>
        <end position="349"/>
    </location>
</feature>
<evidence type="ECO:0000313" key="3">
    <source>
        <dbReference type="Proteomes" id="UP000244406"/>
    </source>
</evidence>
<feature type="compositionally biased region" description="Basic and acidic residues" evidence="1">
    <location>
        <begin position="15"/>
        <end position="24"/>
    </location>
</feature>
<feature type="compositionally biased region" description="Low complexity" evidence="1">
    <location>
        <begin position="967"/>
        <end position="980"/>
    </location>
</feature>
<feature type="compositionally biased region" description="Basic and acidic residues" evidence="1">
    <location>
        <begin position="257"/>
        <end position="267"/>
    </location>
</feature>
<dbReference type="EMBL" id="PKFP01000004">
    <property type="protein sequence ID" value="PVH15876.1"/>
    <property type="molecule type" value="Genomic_DNA"/>
</dbReference>
<comment type="caution">
    <text evidence="2">The sequence shown here is derived from an EMBL/GenBank/DDBJ whole genome shotgun (WGS) entry which is preliminary data.</text>
</comment>
<feature type="compositionally biased region" description="Basic and acidic residues" evidence="1">
    <location>
        <begin position="409"/>
        <end position="420"/>
    </location>
</feature>
<sequence length="1726" mass="174168">MTDGFIGKLKSTFSSKERKNEKILRASYRAGKRQAHAELGSSTKDSSSSSASSSDNEQLSHAQGKNSTGTAAPGQTFGSQSDPAAASAAGAALGTGGGAAAGYGASKKGRVVSSPPKRSREPLDKDWGGDYANEKRPEEVTGATGADSSKAVLDNSQPRYDNEASPISGKGKFYDPKDTQGGVYGSSGSNSASGSTSGHGGAYAGAAGAGAAGAGLAYAAGRGGSDSGSGSNEYTEATQQEVSSQDNLKTKPTVYAEQEKQEEEANKVCEQAYAKGQRQAKELHQQGKEKARAEADEGKIGSGVDEQEEHAHNKSAYNQGGVKQAYREVTGGKSDGNKSGSNAGYAAAGAGAGAAGGYAAGSALGSKGSKETQDARSNAVHAGEPPSGDKFDYDSEIKRLDQNIATTQKEIDEIHGRGTLDPRAGATSSSGAVPAPSGSSAPGGSSASKTSSGSGRALAGAGTGAAVGAGAGYAARDRSSESYDQTKATNQPGTSSSTGPSSAGAATGTSRDATTHQSKTEQFKEYYDAGIKKGAYDAGQEAGQGSHGAQGTQDESSGHGPGLVAGAAGAVGAAGVLASRAFGLGGSQDASRESDPQADAQAKQAEIQSKQADAQKESDSQSARSESSSYLDSAKGAIGAAFGYGQGSNDKKDEFTHDSQTTGSKAAHPQAVSTGGDPSLKDPSFRHPETAAAAGSVDTRYDADRAAREAKNAASDKTSQSSGGFLSRFGFGGDNKSETSEREEPTQSSQSGQSGSNSTLGAIAGAVTGGAVGTGASSALGGSSSGAGSEKGNLVETAAANSREVDEQPKHKGNKNATVEAAGDETNKDKDDVQQVPGLEPEDKREDPEKDTKSTASSSAKLEEEVAAHNKKHGIKNDGRSLIDIAEQEDPSISKLHHAKGLSGASDLGDEEESSGAKDDIQPVPDVALHPKSDFINSGGKVGHLGNVDASEATRIARPTNELKPTAMAAIGPEEAAAESAHSEAAKPAPSSGSYQESPYYAPERGGNHPAPRVSGQAYVTQEQREARKREVLGGQGSEKSANTGAAGATSAAAGGSAHADYSSQELHEKTVIESAYAAGVKKLAEERGLGVEHQTLGGAGAGTSGSARKEPIVEVIGIEDREKAEKVALKATRDLEKKGQDVSNSKIVVDANKPGWSPGALGVAAAGGAVGAGAGALGSRSTHPDAAFDEKNPRDVDPRLFHSQHQEVKRELEQDAQEGRLGEVKPTGSAGGSGVNAGSAAVVGAAGAAGVFAASRGGHSHQTPDAAFNEENPRDVDPRQFHSQHEHVKDELEEYAQEGRLGAIEPESSALGAGAGATGSRDAGPTGGSSGSKQTAGSSGAALGAPDSAFASGAALGAPAAAFQQPSTGTAISSSGSRGATHGAPDAAFDEPNPREVDPTKFHSQHEKVKDELEEYAEEGRLGDVKPQSGSFGYGTAAAAGVAGATAGVAGLGLASQGKSHEQPDATFHSSNPGDVDPRKYHSQHEEVKRELEDQAEEGTLGNVSATNDRSGYREPYPSTHYQNVKVIGVKDKERAGDLARQAVAAIQGRPEILENTKELRVDASGAVTDEQGAFLLQLGRGSISEDTQARGGLVTPPVAGSRQSKALASEWPSQTAQPSSNLSNQPNTSSLGSGAYGSAGSAAAGSAFGSSRTPGANTAFGTQESDPFGSGASSRAGTAGHDASTTAAPGAGASSESADAASISRPWWPCSALLTFRRSFCFIT</sequence>
<feature type="region of interest" description="Disordered" evidence="1">
    <location>
        <begin position="537"/>
        <end position="566"/>
    </location>
</feature>
<feature type="region of interest" description="Disordered" evidence="1">
    <location>
        <begin position="1589"/>
        <end position="1701"/>
    </location>
</feature>
<feature type="region of interest" description="Disordered" evidence="1">
    <location>
        <begin position="14"/>
        <end position="522"/>
    </location>
</feature>
<feature type="compositionally biased region" description="Polar residues" evidence="1">
    <location>
        <begin position="232"/>
        <end position="247"/>
    </location>
</feature>
<name>A0A2V1AEA0_9ASCO</name>
<feature type="compositionally biased region" description="Low complexity" evidence="1">
    <location>
        <begin position="493"/>
        <end position="512"/>
    </location>
</feature>
<evidence type="ECO:0000313" key="2">
    <source>
        <dbReference type="EMBL" id="PVH15876.1"/>
    </source>
</evidence>
<feature type="region of interest" description="Disordered" evidence="1">
    <location>
        <begin position="1256"/>
        <end position="1348"/>
    </location>
</feature>
<feature type="compositionally biased region" description="Low complexity" evidence="1">
    <location>
        <begin position="1671"/>
        <end position="1701"/>
    </location>
</feature>
<gene>
    <name evidence="2" type="ORF">CXQ87_003733</name>
</gene>
<feature type="compositionally biased region" description="Gly residues" evidence="1">
    <location>
        <begin position="350"/>
        <end position="359"/>
    </location>
</feature>
<feature type="compositionally biased region" description="Low complexity" evidence="1">
    <location>
        <begin position="747"/>
        <end position="766"/>
    </location>
</feature>
<feature type="compositionally biased region" description="Basic and acidic residues" evidence="1">
    <location>
        <begin position="1183"/>
        <end position="1224"/>
    </location>
</feature>
<feature type="compositionally biased region" description="Low complexity" evidence="1">
    <location>
        <begin position="774"/>
        <end position="788"/>
    </location>
</feature>
<feature type="compositionally biased region" description="Polar residues" evidence="1">
    <location>
        <begin position="1654"/>
        <end position="1667"/>
    </location>
</feature>
<feature type="compositionally biased region" description="Basic and acidic residues" evidence="1">
    <location>
        <begin position="735"/>
        <end position="745"/>
    </location>
</feature>
<feature type="compositionally biased region" description="Low complexity" evidence="1">
    <location>
        <begin position="186"/>
        <end position="196"/>
    </location>
</feature>
<feature type="compositionally biased region" description="Polar residues" evidence="1">
    <location>
        <begin position="1368"/>
        <end position="1379"/>
    </location>
</feature>
<feature type="compositionally biased region" description="Polar residues" evidence="1">
    <location>
        <begin position="55"/>
        <end position="70"/>
    </location>
</feature>
<dbReference type="Proteomes" id="UP000244406">
    <property type="component" value="Unassembled WGS sequence"/>
</dbReference>
<feature type="compositionally biased region" description="Low complexity" evidence="1">
    <location>
        <begin position="41"/>
        <end position="54"/>
    </location>
</feature>
<feature type="compositionally biased region" description="Basic and acidic residues" evidence="1">
    <location>
        <begin position="1023"/>
        <end position="1032"/>
    </location>
</feature>
<feature type="region of interest" description="Disordered" evidence="1">
    <location>
        <begin position="1173"/>
        <end position="1239"/>
    </location>
</feature>
<accession>A0A2V1AEA0</accession>
<proteinExistence type="predicted"/>
<feature type="compositionally biased region" description="Basic and acidic residues" evidence="1">
    <location>
        <begin position="118"/>
        <end position="139"/>
    </location>
</feature>
<organism evidence="2 3">
    <name type="scientific">Candidozyma duobushaemuli</name>
    <dbReference type="NCBI Taxonomy" id="1231522"/>
    <lineage>
        <taxon>Eukaryota</taxon>
        <taxon>Fungi</taxon>
        <taxon>Dikarya</taxon>
        <taxon>Ascomycota</taxon>
        <taxon>Saccharomycotina</taxon>
        <taxon>Pichiomycetes</taxon>
        <taxon>Metschnikowiaceae</taxon>
        <taxon>Candidozyma</taxon>
    </lineage>
</organism>
<feature type="compositionally biased region" description="Basic and acidic residues" evidence="1">
    <location>
        <begin position="1477"/>
        <end position="1494"/>
    </location>
</feature>
<feature type="region of interest" description="Disordered" evidence="1">
    <location>
        <begin position="585"/>
        <end position="1066"/>
    </location>
</feature>
<dbReference type="VEuPathDB" id="FungiDB:CXQ87_003733"/>
<feature type="compositionally biased region" description="Polar residues" evidence="1">
    <location>
        <begin position="482"/>
        <end position="492"/>
    </location>
</feature>
<protein>
    <submittedName>
        <fullName evidence="2">Uncharacterized protein</fullName>
    </submittedName>
</protein>